<comment type="caution">
    <text evidence="2">The sequence shown here is derived from an EMBL/GenBank/DDBJ whole genome shotgun (WGS) entry which is preliminary data.</text>
</comment>
<keyword evidence="3" id="KW-1185">Reference proteome</keyword>
<dbReference type="Proteomes" id="UP000770661">
    <property type="component" value="Unassembled WGS sequence"/>
</dbReference>
<dbReference type="AlphaFoldDB" id="A0A8J5CTF6"/>
<feature type="signal peptide" evidence="1">
    <location>
        <begin position="1"/>
        <end position="26"/>
    </location>
</feature>
<feature type="chain" id="PRO_5035290314" evidence="1">
    <location>
        <begin position="27"/>
        <end position="112"/>
    </location>
</feature>
<sequence length="112" mass="11840">MHATGAGYKQLVVALGLAVASVSSKGSTFRWDSAAPHGLLRAAGGGVGVYRRLIALKPAQDVTDDTLEDLQIRYHKPNEQPAQPSLQWCNAGGLVAYRDPGVLAAIRECVAE</sequence>
<dbReference type="Gene3D" id="3.40.190.80">
    <property type="match status" value="1"/>
</dbReference>
<evidence type="ECO:0000313" key="2">
    <source>
        <dbReference type="EMBL" id="KAG0720061.1"/>
    </source>
</evidence>
<name>A0A8J5CTF6_CHIOP</name>
<protein>
    <submittedName>
        <fullName evidence="2">Inositol polyphosphate 1-phosphatase</fullName>
    </submittedName>
</protein>
<dbReference type="EMBL" id="JACEEZ010013541">
    <property type="protein sequence ID" value="KAG0720061.1"/>
    <property type="molecule type" value="Genomic_DNA"/>
</dbReference>
<accession>A0A8J5CTF6</accession>
<dbReference type="SUPFAM" id="SSF56655">
    <property type="entry name" value="Carbohydrate phosphatase"/>
    <property type="match status" value="1"/>
</dbReference>
<organism evidence="2 3">
    <name type="scientific">Chionoecetes opilio</name>
    <name type="common">Atlantic snow crab</name>
    <name type="synonym">Cancer opilio</name>
    <dbReference type="NCBI Taxonomy" id="41210"/>
    <lineage>
        <taxon>Eukaryota</taxon>
        <taxon>Metazoa</taxon>
        <taxon>Ecdysozoa</taxon>
        <taxon>Arthropoda</taxon>
        <taxon>Crustacea</taxon>
        <taxon>Multicrustacea</taxon>
        <taxon>Malacostraca</taxon>
        <taxon>Eumalacostraca</taxon>
        <taxon>Eucarida</taxon>
        <taxon>Decapoda</taxon>
        <taxon>Pleocyemata</taxon>
        <taxon>Brachyura</taxon>
        <taxon>Eubrachyura</taxon>
        <taxon>Majoidea</taxon>
        <taxon>Majidae</taxon>
        <taxon>Chionoecetes</taxon>
    </lineage>
</organism>
<dbReference type="OrthoDB" id="9977309at2759"/>
<gene>
    <name evidence="2" type="primary">Inpp1</name>
    <name evidence="2" type="ORF">GWK47_049281</name>
</gene>
<reference evidence="2" key="1">
    <citation type="submission" date="2020-07" db="EMBL/GenBank/DDBJ databases">
        <title>The High-quality genome of the commercially important snow crab, Chionoecetes opilio.</title>
        <authorList>
            <person name="Jeong J.-H."/>
            <person name="Ryu S."/>
        </authorList>
    </citation>
    <scope>NUCLEOTIDE SEQUENCE</scope>
    <source>
        <strain evidence="2">MADBK_172401_WGS</strain>
        <tissue evidence="2">Digestive gland</tissue>
    </source>
</reference>
<keyword evidence="1" id="KW-0732">Signal</keyword>
<evidence type="ECO:0000256" key="1">
    <source>
        <dbReference type="SAM" id="SignalP"/>
    </source>
</evidence>
<proteinExistence type="predicted"/>
<evidence type="ECO:0000313" key="3">
    <source>
        <dbReference type="Proteomes" id="UP000770661"/>
    </source>
</evidence>